<dbReference type="GO" id="GO:0030864">
    <property type="term" value="C:cortical actin cytoskeleton"/>
    <property type="evidence" value="ECO:0007669"/>
    <property type="project" value="TreeGrafter"/>
</dbReference>
<dbReference type="GO" id="GO:0045159">
    <property type="term" value="F:myosin II binding"/>
    <property type="evidence" value="ECO:0007669"/>
    <property type="project" value="TreeGrafter"/>
</dbReference>
<dbReference type="InterPro" id="IPR013905">
    <property type="entry name" value="Lgl_C_dom"/>
</dbReference>
<keyword evidence="6" id="KW-0597">Phosphoprotein</keyword>
<keyword evidence="4" id="KW-0268">Exocytosis</keyword>
<feature type="domain" description="Lethal giant larvae (Lgl)-like C-terminal" evidence="13">
    <location>
        <begin position="770"/>
        <end position="962"/>
    </location>
</feature>
<sequence>MFKFIQNKRQQPTADRAKLQKELFAYRKTVQHGFPNKPSCIAWDPELQIMAIGTATGAIKVVGKPGVEFYAHHASCDHVISNIIFIPGEGRLVSLLDDNSLHLWEINDCSIEETKTHTLEGKLKKISSWCLESSKENLLLGTEGGNIYQLNVGTFEVSNNIIYQDLVMQNVPDHYKLNPGPVEAIAEQPGSSHHIVIGYSKGLVVLWDRTTNTANQTYISSQQIESLCWDSEGTKFISSHNDGSFTYWDTSRPSHVTEPTTLYGPFPCKPIHKLLWRVSPHPPHEELLIFSGGMPRASYSDKFTVTVQETSSSKHVVFDFTSRVIDFFTIAATEDKKGVTTLVVLAEEELVVIDLTSPDWTPLQLPYLVSLHASAVTYSSLVTDLTPALWNELHQAARTLSPPVDTEWPISGGILLDAAGEDEPDTTHKTSDGSSVHARHDLLLTGHEDGSVRLWDAGGVTLSPLLGFKSSVLMRGDEDPDEDNEEGDKEGGEDEEEDEWPPFRKVGCFDPYSDDPRLAVKKICLCPVTGTLLVAGTAGHVIMAKLNPKAATDVHVKIATMNIVSDRDSFVWKGHAKLGVKHAVGGASGGKDQSGPSKAVLKSVGPGYQPSALLQLHPPAAVTALILHTEWGVAVAGTAHGMAVFDIVRHLPICVKCTLNPSDITSGDAPISRRKSFKKSLRESFRRLRKGRSVRHPEPASAGGNKKPISPQERRIAAADSGIPGEATKPVERAVEARGPQEDSLGSMVRCLYLGASYIVSTQHLTPSLWAGTNQGTVYVFTLNIPSSSKRNSDKVICQLAKEIQLKHRAPVIGVSVIDASCRPLPDSKEVESGLAKPADTSGPHKVIIGSEEQFKVFSLPNLKPLCKLKLTASEGARVRRMSLASFNSRSHSEWCLLCLTNLGDIIVLSIPELRRQVYAAVIRREDITGISSLCLSRHGEALYLHSSSEFQRVTVSASRVTLARCRLEVERGNEVNGRDEDEATLAGEQTAEASSADSKLNSVVSSTVSRSVSTVVKQNGVSSSTGDNDESGNTTIQSSMSHDSIGDITIDSVRDHMVNSSSVSEEFRTVTTEVKHQVETTIKHEREIKKTSTVTVSETLVQNNNVSTTSVESVASTTSGGSSASSSSSSGSSTTSSSSSSNSASSLTPNPAAASANVANVLNEEIRKAPLANSEDFNETLI</sequence>
<comment type="similarity">
    <text evidence="3">Belongs to the WD repeat L(2)GL family.</text>
</comment>
<dbReference type="InterPro" id="IPR001680">
    <property type="entry name" value="WD40_rpt"/>
</dbReference>
<accession>A0AAU8EIP5</accession>
<evidence type="ECO:0000256" key="10">
    <source>
        <dbReference type="PROSITE-ProRule" id="PRU00221"/>
    </source>
</evidence>
<dbReference type="EMBL" id="PP911330">
    <property type="protein sequence ID" value="XCG97913.1"/>
    <property type="molecule type" value="mRNA"/>
</dbReference>
<feature type="region of interest" description="Disordered" evidence="11">
    <location>
        <begin position="973"/>
        <end position="1003"/>
    </location>
</feature>
<name>A0AAU8EIP5_9HEMI</name>
<evidence type="ECO:0000256" key="2">
    <source>
        <dbReference type="ARBA" id="ARBA00004496"/>
    </source>
</evidence>
<dbReference type="InterPro" id="IPR013577">
    <property type="entry name" value="LLGL2"/>
</dbReference>
<dbReference type="GO" id="GO:0030866">
    <property type="term" value="P:cortical actin cytoskeleton organization"/>
    <property type="evidence" value="ECO:0007669"/>
    <property type="project" value="TreeGrafter"/>
</dbReference>
<dbReference type="SMART" id="SM00320">
    <property type="entry name" value="WD40"/>
    <property type="match status" value="4"/>
</dbReference>
<dbReference type="GO" id="GO:0032878">
    <property type="term" value="P:regulation of establishment or maintenance of cell polarity"/>
    <property type="evidence" value="ECO:0007669"/>
    <property type="project" value="TreeGrafter"/>
</dbReference>
<evidence type="ECO:0000313" key="14">
    <source>
        <dbReference type="EMBL" id="XCG97913.1"/>
    </source>
</evidence>
<evidence type="ECO:0000259" key="13">
    <source>
        <dbReference type="Pfam" id="PF08596"/>
    </source>
</evidence>
<dbReference type="SUPFAM" id="SSF50978">
    <property type="entry name" value="WD40 repeat-like"/>
    <property type="match status" value="2"/>
</dbReference>
<feature type="compositionally biased region" description="Polar residues" evidence="11">
    <location>
        <begin position="992"/>
        <end position="1002"/>
    </location>
</feature>
<dbReference type="InterPro" id="IPR000664">
    <property type="entry name" value="Lethal2_giant"/>
</dbReference>
<feature type="region of interest" description="Disordered" evidence="11">
    <location>
        <begin position="1107"/>
        <end position="1154"/>
    </location>
</feature>
<keyword evidence="8" id="KW-0677">Repeat</keyword>
<keyword evidence="5" id="KW-0963">Cytoplasm</keyword>
<evidence type="ECO:0000256" key="3">
    <source>
        <dbReference type="ARBA" id="ARBA00008070"/>
    </source>
</evidence>
<evidence type="ECO:0000256" key="6">
    <source>
        <dbReference type="ARBA" id="ARBA00022553"/>
    </source>
</evidence>
<evidence type="ECO:0000256" key="7">
    <source>
        <dbReference type="ARBA" id="ARBA00022574"/>
    </source>
</evidence>
<dbReference type="PANTHER" id="PTHR10241">
    <property type="entry name" value="LETHAL 2 GIANT LARVAE PROTEIN"/>
    <property type="match status" value="1"/>
</dbReference>
<keyword evidence="7 10" id="KW-0853">WD repeat</keyword>
<feature type="region of interest" description="Disordered" evidence="11">
    <location>
        <begin position="686"/>
        <end position="728"/>
    </location>
</feature>
<dbReference type="Pfam" id="PF08366">
    <property type="entry name" value="LLGL"/>
    <property type="match status" value="1"/>
</dbReference>
<organism evidence="14">
    <name type="scientific">Cacopsylla chinensis</name>
    <name type="common">pear psyllid</name>
    <dbReference type="NCBI Taxonomy" id="471117"/>
    <lineage>
        <taxon>Eukaryota</taxon>
        <taxon>Metazoa</taxon>
        <taxon>Ecdysozoa</taxon>
        <taxon>Arthropoda</taxon>
        <taxon>Hexapoda</taxon>
        <taxon>Insecta</taxon>
        <taxon>Pterygota</taxon>
        <taxon>Neoptera</taxon>
        <taxon>Paraneoptera</taxon>
        <taxon>Hemiptera</taxon>
        <taxon>Sternorrhyncha</taxon>
        <taxon>Psylloidea</taxon>
        <taxon>Psyllidae</taxon>
        <taxon>Psyllinae</taxon>
        <taxon>Cacopsylla</taxon>
    </lineage>
</organism>
<evidence type="ECO:0000256" key="11">
    <source>
        <dbReference type="SAM" id="MobiDB-lite"/>
    </source>
</evidence>
<evidence type="ECO:0000256" key="5">
    <source>
        <dbReference type="ARBA" id="ARBA00022490"/>
    </source>
</evidence>
<proteinExistence type="evidence at transcript level"/>
<feature type="compositionally biased region" description="Polar residues" evidence="11">
    <location>
        <begin position="1018"/>
        <end position="1043"/>
    </location>
</feature>
<dbReference type="GO" id="GO:0005886">
    <property type="term" value="C:plasma membrane"/>
    <property type="evidence" value="ECO:0007669"/>
    <property type="project" value="TreeGrafter"/>
</dbReference>
<dbReference type="AlphaFoldDB" id="A0AAU8EIP5"/>
<evidence type="ECO:0000259" key="12">
    <source>
        <dbReference type="Pfam" id="PF08366"/>
    </source>
</evidence>
<feature type="region of interest" description="Disordered" evidence="11">
    <location>
        <begin position="1015"/>
        <end position="1045"/>
    </location>
</feature>
<feature type="region of interest" description="Disordered" evidence="11">
    <location>
        <begin position="473"/>
        <end position="504"/>
    </location>
</feature>
<evidence type="ECO:0000256" key="8">
    <source>
        <dbReference type="ARBA" id="ARBA00022737"/>
    </source>
</evidence>
<keyword evidence="9" id="KW-0472">Membrane</keyword>
<feature type="compositionally biased region" description="Acidic residues" evidence="11">
    <location>
        <begin position="478"/>
        <end position="500"/>
    </location>
</feature>
<dbReference type="GO" id="GO:0008593">
    <property type="term" value="P:regulation of Notch signaling pathway"/>
    <property type="evidence" value="ECO:0007669"/>
    <property type="project" value="TreeGrafter"/>
</dbReference>
<dbReference type="Gene3D" id="2.130.10.10">
    <property type="entry name" value="YVTN repeat-like/Quinoprotein amine dehydrogenase"/>
    <property type="match status" value="2"/>
</dbReference>
<evidence type="ECO:0000256" key="1">
    <source>
        <dbReference type="ARBA" id="ARBA00004308"/>
    </source>
</evidence>
<dbReference type="PANTHER" id="PTHR10241:SF29">
    <property type="entry name" value="LETHAL(2) GIANT LARVAE PROTEIN"/>
    <property type="match status" value="1"/>
</dbReference>
<dbReference type="GO" id="GO:0005096">
    <property type="term" value="F:GTPase activator activity"/>
    <property type="evidence" value="ECO:0007669"/>
    <property type="project" value="TreeGrafter"/>
</dbReference>
<protein>
    <submittedName>
        <fullName evidence="14">Lethal (2) giant larvae</fullName>
    </submittedName>
</protein>
<reference evidence="14" key="1">
    <citation type="submission" date="2024-06" db="EMBL/GenBank/DDBJ databases">
        <authorList>
            <person name="Li J."/>
            <person name="Zhang S."/>
        </authorList>
    </citation>
    <scope>NUCLEOTIDE SEQUENCE</scope>
</reference>
<evidence type="ECO:0000256" key="4">
    <source>
        <dbReference type="ARBA" id="ARBA00022483"/>
    </source>
</evidence>
<dbReference type="GO" id="GO:0006887">
    <property type="term" value="P:exocytosis"/>
    <property type="evidence" value="ECO:0007669"/>
    <property type="project" value="UniProtKB-KW"/>
</dbReference>
<dbReference type="GO" id="GO:0012505">
    <property type="term" value="C:endomembrane system"/>
    <property type="evidence" value="ECO:0007669"/>
    <property type="project" value="UniProtKB-SubCell"/>
</dbReference>
<dbReference type="InterPro" id="IPR015943">
    <property type="entry name" value="WD40/YVTN_repeat-like_dom_sf"/>
</dbReference>
<dbReference type="GO" id="GO:0051294">
    <property type="term" value="P:establishment of spindle orientation"/>
    <property type="evidence" value="ECO:0007669"/>
    <property type="project" value="TreeGrafter"/>
</dbReference>
<feature type="repeat" description="WD" evidence="10">
    <location>
        <begin position="442"/>
        <end position="456"/>
    </location>
</feature>
<dbReference type="GO" id="GO:0019905">
    <property type="term" value="F:syntaxin binding"/>
    <property type="evidence" value="ECO:0007669"/>
    <property type="project" value="TreeGrafter"/>
</dbReference>
<dbReference type="Pfam" id="PF08596">
    <property type="entry name" value="Lgl_C"/>
    <property type="match status" value="1"/>
</dbReference>
<evidence type="ECO:0000256" key="9">
    <source>
        <dbReference type="ARBA" id="ARBA00023136"/>
    </source>
</evidence>
<comment type="subcellular location">
    <subcellularLocation>
        <location evidence="2">Cytoplasm</location>
    </subcellularLocation>
    <subcellularLocation>
        <location evidence="1">Endomembrane system</location>
    </subcellularLocation>
</comment>
<dbReference type="PROSITE" id="PS50082">
    <property type="entry name" value="WD_REPEATS_2"/>
    <property type="match status" value="1"/>
</dbReference>
<feature type="domain" description="Lethal giant larvae homologue 2" evidence="12">
    <location>
        <begin position="260"/>
        <end position="360"/>
    </location>
</feature>
<dbReference type="GO" id="GO:0006893">
    <property type="term" value="P:Golgi to plasma membrane transport"/>
    <property type="evidence" value="ECO:0007669"/>
    <property type="project" value="TreeGrafter"/>
</dbReference>
<dbReference type="InterPro" id="IPR036322">
    <property type="entry name" value="WD40_repeat_dom_sf"/>
</dbReference>
<dbReference type="PRINTS" id="PR00962">
    <property type="entry name" value="LETHAL2GIANT"/>
</dbReference>
<dbReference type="Pfam" id="PF00400">
    <property type="entry name" value="WD40"/>
    <property type="match status" value="1"/>
</dbReference>